<reference evidence="1" key="1">
    <citation type="submission" date="2015-03" db="EMBL/GenBank/DDBJ databases">
        <title>Wuchereria bancrofti Genome Sequencing Papua New Guinea Strain.</title>
        <authorList>
            <person name="Small S.T."/>
            <person name="Serre D."/>
            <person name="Zimmerman P.A."/>
        </authorList>
    </citation>
    <scope>NUCLEOTIDE SEQUENCE [LARGE SCALE GENOMIC DNA]</scope>
    <source>
        <strain evidence="1">pt0022</strain>
    </source>
</reference>
<reference evidence="1" key="2">
    <citation type="journal article" date="2016" name="Mol. Ecol.">
        <title>Population genomics of the filarial nematode parasite Wuchereria bancrofti from mosquitoes.</title>
        <authorList>
            <person name="Small S.T."/>
            <person name="Reimer L.J."/>
            <person name="Tisch D.J."/>
            <person name="King C.L."/>
            <person name="Christensen B.M."/>
            <person name="Siba P.M."/>
            <person name="Kazura J.W."/>
            <person name="Serre D."/>
            <person name="Zimmerman P.A."/>
        </authorList>
    </citation>
    <scope>NUCLEOTIDE SEQUENCE</scope>
    <source>
        <strain evidence="1">pt0022</strain>
    </source>
</reference>
<reference evidence="2" key="3">
    <citation type="submission" date="2024-02" db="UniProtKB">
        <authorList>
            <consortium name="WormBaseParasite"/>
        </authorList>
    </citation>
    <scope>IDENTIFICATION</scope>
    <source>
        <strain evidence="2">pt0022</strain>
    </source>
</reference>
<dbReference type="Proteomes" id="UP000093561">
    <property type="component" value="Unassembled WGS sequence"/>
</dbReference>
<organism evidence="1 2">
    <name type="scientific">Wuchereria bancrofti</name>
    <dbReference type="NCBI Taxonomy" id="6293"/>
    <lineage>
        <taxon>Eukaryota</taxon>
        <taxon>Metazoa</taxon>
        <taxon>Ecdysozoa</taxon>
        <taxon>Nematoda</taxon>
        <taxon>Chromadorea</taxon>
        <taxon>Rhabditida</taxon>
        <taxon>Spirurina</taxon>
        <taxon>Spiruromorpha</taxon>
        <taxon>Filarioidea</taxon>
        <taxon>Onchocercidae</taxon>
        <taxon>Wuchereria</taxon>
    </lineage>
</organism>
<proteinExistence type="predicted"/>
<accession>A0AAF5PJH3</accession>
<protein>
    <submittedName>
        <fullName evidence="2">Uncharacterized protein</fullName>
    </submittedName>
</protein>
<dbReference type="AlphaFoldDB" id="A0AAF5PJH3"/>
<dbReference type="WBParaSite" id="mrna-Wban_01558">
    <property type="protein sequence ID" value="mrna-Wban_01558"/>
    <property type="gene ID" value="Wban_01558"/>
</dbReference>
<sequence>MTAIIPIFSVLPLARND</sequence>
<name>A0AAF5PJH3_WUCBA</name>
<evidence type="ECO:0000313" key="1">
    <source>
        <dbReference type="Proteomes" id="UP000093561"/>
    </source>
</evidence>
<evidence type="ECO:0000313" key="2">
    <source>
        <dbReference type="WBParaSite" id="mrna-Wban_01558"/>
    </source>
</evidence>